<keyword evidence="2 12" id="KW-1003">Cell membrane</keyword>
<evidence type="ECO:0000256" key="10">
    <source>
        <dbReference type="ARBA" id="ARBA00035120"/>
    </source>
</evidence>
<comment type="catalytic activity">
    <reaction evidence="11">
        <text>fluoride(in) = fluoride(out)</text>
        <dbReference type="Rhea" id="RHEA:76159"/>
        <dbReference type="ChEBI" id="CHEBI:17051"/>
    </reaction>
    <physiologicalReaction direction="left-to-right" evidence="11">
        <dbReference type="Rhea" id="RHEA:76160"/>
    </physiologicalReaction>
</comment>
<evidence type="ECO:0000256" key="5">
    <source>
        <dbReference type="ARBA" id="ARBA00022989"/>
    </source>
</evidence>
<dbReference type="GO" id="GO:0062054">
    <property type="term" value="F:fluoride channel activity"/>
    <property type="evidence" value="ECO:0007669"/>
    <property type="project" value="UniProtKB-UniRule"/>
</dbReference>
<accession>A0A1G9TA46</accession>
<evidence type="ECO:0000256" key="3">
    <source>
        <dbReference type="ARBA" id="ARBA00022519"/>
    </source>
</evidence>
<keyword evidence="4 12" id="KW-0812">Transmembrane</keyword>
<keyword evidence="6 12" id="KW-0915">Sodium</keyword>
<evidence type="ECO:0000256" key="2">
    <source>
        <dbReference type="ARBA" id="ARBA00022475"/>
    </source>
</evidence>
<keyword evidence="12" id="KW-0479">Metal-binding</keyword>
<feature type="transmembrane region" description="Helical" evidence="12">
    <location>
        <begin position="69"/>
        <end position="92"/>
    </location>
</feature>
<evidence type="ECO:0000256" key="4">
    <source>
        <dbReference type="ARBA" id="ARBA00022692"/>
    </source>
</evidence>
<dbReference type="EMBL" id="FNHG01000011">
    <property type="protein sequence ID" value="SDM44488.1"/>
    <property type="molecule type" value="Genomic_DNA"/>
</dbReference>
<keyword evidence="7 12" id="KW-0406">Ion transport</keyword>
<dbReference type="PANTHER" id="PTHR28259">
    <property type="entry name" value="FLUORIDE EXPORT PROTEIN 1-RELATED"/>
    <property type="match status" value="1"/>
</dbReference>
<evidence type="ECO:0000313" key="13">
    <source>
        <dbReference type="EMBL" id="SDM44488.1"/>
    </source>
</evidence>
<evidence type="ECO:0000256" key="7">
    <source>
        <dbReference type="ARBA" id="ARBA00023065"/>
    </source>
</evidence>
<evidence type="ECO:0000256" key="12">
    <source>
        <dbReference type="HAMAP-Rule" id="MF_00454"/>
    </source>
</evidence>
<dbReference type="AlphaFoldDB" id="A0A1G9TA46"/>
<feature type="binding site" evidence="12">
    <location>
        <position position="79"/>
    </location>
    <ligand>
        <name>Na(+)</name>
        <dbReference type="ChEBI" id="CHEBI:29101"/>
        <note>structural</note>
    </ligand>
</feature>
<sequence>MQSLLLIGTGGALGAISRHLVGRAALKWLGPDQPWGTLAVNIAGGLMMGLLIGWLVASDRGDHHMLRTFGAVGFLGGFTTFSAYSLDIALMIERKAWLNAFAYAAGSVILALAALMIGMMIMRKVYP</sequence>
<name>A0A1G9TA46_9PROT</name>
<dbReference type="InterPro" id="IPR003691">
    <property type="entry name" value="FluC"/>
</dbReference>
<comment type="activity regulation">
    <text evidence="12">Na(+) is not transported, but it plays an essential structural role and its presence is essential for fluoride channel function.</text>
</comment>
<dbReference type="NCBIfam" id="NF010791">
    <property type="entry name" value="PRK14195.1"/>
    <property type="match status" value="1"/>
</dbReference>
<keyword evidence="3" id="KW-0997">Cell inner membrane</keyword>
<dbReference type="OrthoDB" id="9806299at2"/>
<dbReference type="Proteomes" id="UP000199759">
    <property type="component" value="Unassembled WGS sequence"/>
</dbReference>
<reference evidence="13 14" key="1">
    <citation type="submission" date="2016-10" db="EMBL/GenBank/DDBJ databases">
        <authorList>
            <person name="de Groot N.N."/>
        </authorList>
    </citation>
    <scope>NUCLEOTIDE SEQUENCE [LARGE SCALE GENOMIC DNA]</scope>
    <source>
        <strain evidence="13 14">DSM 16077</strain>
    </source>
</reference>
<keyword evidence="14" id="KW-1185">Reference proteome</keyword>
<keyword evidence="9 12" id="KW-0407">Ion channel</keyword>
<comment type="function">
    <text evidence="12">Fluoride-specific ion channel. Important for reducing fluoride concentration in the cell, thus reducing its toxicity.</text>
</comment>
<dbReference type="GO" id="GO:0140114">
    <property type="term" value="P:cellular detoxification of fluoride"/>
    <property type="evidence" value="ECO:0007669"/>
    <property type="project" value="UniProtKB-UniRule"/>
</dbReference>
<dbReference type="PANTHER" id="PTHR28259:SF1">
    <property type="entry name" value="FLUORIDE EXPORT PROTEIN 1-RELATED"/>
    <property type="match status" value="1"/>
</dbReference>
<proteinExistence type="inferred from homology"/>
<feature type="transmembrane region" description="Helical" evidence="12">
    <location>
        <begin position="39"/>
        <end position="57"/>
    </location>
</feature>
<keyword evidence="12" id="KW-0813">Transport</keyword>
<evidence type="ECO:0000256" key="9">
    <source>
        <dbReference type="ARBA" id="ARBA00023303"/>
    </source>
</evidence>
<evidence type="ECO:0000256" key="8">
    <source>
        <dbReference type="ARBA" id="ARBA00023136"/>
    </source>
</evidence>
<keyword evidence="5 12" id="KW-1133">Transmembrane helix</keyword>
<protein>
    <recommendedName>
        <fullName evidence="12">Fluoride-specific ion channel FluC</fullName>
    </recommendedName>
</protein>
<dbReference type="GO" id="GO:0005886">
    <property type="term" value="C:plasma membrane"/>
    <property type="evidence" value="ECO:0007669"/>
    <property type="project" value="UniProtKB-SubCell"/>
</dbReference>
<dbReference type="STRING" id="144026.SAMN04488568_11189"/>
<dbReference type="HAMAP" id="MF_00454">
    <property type="entry name" value="FluC"/>
    <property type="match status" value="1"/>
</dbReference>
<comment type="subcellular location">
    <subcellularLocation>
        <location evidence="1 12">Cell membrane</location>
        <topology evidence="1 12">Multi-pass membrane protein</topology>
    </subcellularLocation>
</comment>
<dbReference type="RefSeq" id="WP_091770247.1">
    <property type="nucleotide sequence ID" value="NZ_FNHG01000011.1"/>
</dbReference>
<comment type="similarity">
    <text evidence="10 12">Belongs to the fluoride channel Fluc/FEX (TC 1.A.43) family.</text>
</comment>
<evidence type="ECO:0000256" key="6">
    <source>
        <dbReference type="ARBA" id="ARBA00023053"/>
    </source>
</evidence>
<gene>
    <name evidence="12" type="primary">fluC</name>
    <name evidence="12" type="synonym">crcB</name>
    <name evidence="13" type="ORF">SAMN04488568_11189</name>
</gene>
<keyword evidence="8 12" id="KW-0472">Membrane</keyword>
<organism evidence="13 14">
    <name type="scientific">Maricaulis salignorans</name>
    <dbReference type="NCBI Taxonomy" id="144026"/>
    <lineage>
        <taxon>Bacteria</taxon>
        <taxon>Pseudomonadati</taxon>
        <taxon>Pseudomonadota</taxon>
        <taxon>Alphaproteobacteria</taxon>
        <taxon>Maricaulales</taxon>
        <taxon>Maricaulaceae</taxon>
        <taxon>Maricaulis</taxon>
    </lineage>
</organism>
<evidence type="ECO:0000256" key="11">
    <source>
        <dbReference type="ARBA" id="ARBA00035585"/>
    </source>
</evidence>
<feature type="transmembrane region" description="Helical" evidence="12">
    <location>
        <begin position="98"/>
        <end position="122"/>
    </location>
</feature>
<dbReference type="Pfam" id="PF02537">
    <property type="entry name" value="CRCB"/>
    <property type="match status" value="1"/>
</dbReference>
<feature type="binding site" evidence="12">
    <location>
        <position position="76"/>
    </location>
    <ligand>
        <name>Na(+)</name>
        <dbReference type="ChEBI" id="CHEBI:29101"/>
        <note>structural</note>
    </ligand>
</feature>
<evidence type="ECO:0000313" key="14">
    <source>
        <dbReference type="Proteomes" id="UP000199759"/>
    </source>
</evidence>
<dbReference type="GO" id="GO:0046872">
    <property type="term" value="F:metal ion binding"/>
    <property type="evidence" value="ECO:0007669"/>
    <property type="project" value="UniProtKB-KW"/>
</dbReference>
<evidence type="ECO:0000256" key="1">
    <source>
        <dbReference type="ARBA" id="ARBA00004651"/>
    </source>
</evidence>